<dbReference type="GO" id="GO:0015679">
    <property type="term" value="P:plasma membrane copper ion transport"/>
    <property type="evidence" value="ECO:0007669"/>
    <property type="project" value="TreeGrafter"/>
</dbReference>
<feature type="domain" description="CzcB-like C-terminal circularly permuted SH3-like" evidence="5">
    <location>
        <begin position="308"/>
        <end position="363"/>
    </location>
</feature>
<evidence type="ECO:0000259" key="4">
    <source>
        <dbReference type="Pfam" id="PF25917"/>
    </source>
</evidence>
<dbReference type="AlphaFoldDB" id="A0A3S2X7B0"/>
<reference evidence="6 7" key="1">
    <citation type="submission" date="2019-01" db="EMBL/GenBank/DDBJ databases">
        <authorList>
            <person name="Chen W.-M."/>
        </authorList>
    </citation>
    <scope>NUCLEOTIDE SEQUENCE [LARGE SCALE GENOMIC DNA]</scope>
    <source>
        <strain evidence="6 7">FSY-9</strain>
    </source>
</reference>
<sequence>MKNPAHIFRLTLAVGLTLAGLQACSKQPTPQAAETPAATAKDGAITLPPAQIAALGITLAQAQAADNLPIGSVPAVVSLPPEARVAVASPYAGTVLRLMVIAGQEVKQGDPLAVVRAAEAVQYSAALARTQAELPVAAAQASRLAQLAREGIIAPARADEARAALQALQATQAENRRLMNLAGPGSGVAKNGTITLRAPITGRVSSVSVETGGAVVEGTAPFIVENTAQLRLDLQIPERLAGQVRKGMVVHVVQNGRSIEGKLLSVSETLDPTTRALIAKASLPAGAGLIPGKSVMAAIAGQSQTKGVSIPALAVTHADGADMVFVQTPKGFRAAKVTVAGQIGDRAYLSSGLEAGAQVATSGVAELKTLAQGQ</sequence>
<comment type="similarity">
    <text evidence="1">Belongs to the membrane fusion protein (MFP) (TC 8.A.1) family.</text>
</comment>
<gene>
    <name evidence="6" type="ORF">EOE18_00170</name>
</gene>
<dbReference type="NCBIfam" id="TIGR01730">
    <property type="entry name" value="RND_mfp"/>
    <property type="match status" value="1"/>
</dbReference>
<evidence type="ECO:0000256" key="3">
    <source>
        <dbReference type="SAM" id="SignalP"/>
    </source>
</evidence>
<dbReference type="InterPro" id="IPR051909">
    <property type="entry name" value="MFP_Cation_Efflux"/>
</dbReference>
<dbReference type="PANTHER" id="PTHR30097:SF4">
    <property type="entry name" value="SLR6042 PROTEIN"/>
    <property type="match status" value="1"/>
</dbReference>
<dbReference type="GO" id="GO:0022857">
    <property type="term" value="F:transmembrane transporter activity"/>
    <property type="evidence" value="ECO:0007669"/>
    <property type="project" value="InterPro"/>
</dbReference>
<dbReference type="Gene3D" id="1.10.287.470">
    <property type="entry name" value="Helix hairpin bin"/>
    <property type="match status" value="1"/>
</dbReference>
<evidence type="ECO:0000256" key="1">
    <source>
        <dbReference type="ARBA" id="ARBA00009477"/>
    </source>
</evidence>
<protein>
    <submittedName>
        <fullName evidence="6">Efflux RND transporter periplasmic adaptor subunit</fullName>
    </submittedName>
</protein>
<dbReference type="InterPro" id="IPR006143">
    <property type="entry name" value="RND_pump_MFP"/>
</dbReference>
<dbReference type="Gene3D" id="2.40.420.20">
    <property type="match status" value="1"/>
</dbReference>
<dbReference type="PROSITE" id="PS51257">
    <property type="entry name" value="PROKAR_LIPOPROTEIN"/>
    <property type="match status" value="1"/>
</dbReference>
<dbReference type="Gene3D" id="2.40.30.170">
    <property type="match status" value="1"/>
</dbReference>
<organism evidence="6 7">
    <name type="scientific">Novosphingobium umbonatum</name>
    <dbReference type="NCBI Taxonomy" id="1908524"/>
    <lineage>
        <taxon>Bacteria</taxon>
        <taxon>Pseudomonadati</taxon>
        <taxon>Pseudomonadota</taxon>
        <taxon>Alphaproteobacteria</taxon>
        <taxon>Sphingomonadales</taxon>
        <taxon>Sphingomonadaceae</taxon>
        <taxon>Novosphingobium</taxon>
    </lineage>
</organism>
<dbReference type="OrthoDB" id="7616937at2"/>
<evidence type="ECO:0000313" key="6">
    <source>
        <dbReference type="EMBL" id="RVU07549.1"/>
    </source>
</evidence>
<dbReference type="EMBL" id="SACO01000001">
    <property type="protein sequence ID" value="RVU07549.1"/>
    <property type="molecule type" value="Genomic_DNA"/>
</dbReference>
<dbReference type="SUPFAM" id="SSF111369">
    <property type="entry name" value="HlyD-like secretion proteins"/>
    <property type="match status" value="1"/>
</dbReference>
<evidence type="ECO:0000259" key="5">
    <source>
        <dbReference type="Pfam" id="PF25975"/>
    </source>
</evidence>
<comment type="caution">
    <text evidence="6">The sequence shown here is derived from an EMBL/GenBank/DDBJ whole genome shotgun (WGS) entry which is preliminary data.</text>
</comment>
<keyword evidence="2" id="KW-0813">Transport</keyword>
<accession>A0A3S2X7B0</accession>
<keyword evidence="7" id="KW-1185">Reference proteome</keyword>
<evidence type="ECO:0000256" key="2">
    <source>
        <dbReference type="ARBA" id="ARBA00022448"/>
    </source>
</evidence>
<feature type="signal peptide" evidence="3">
    <location>
        <begin position="1"/>
        <end position="25"/>
    </location>
</feature>
<name>A0A3S2X7B0_9SPHN</name>
<feature type="domain" description="Multidrug resistance protein MdtA-like barrel-sandwich hybrid" evidence="4">
    <location>
        <begin position="85"/>
        <end position="224"/>
    </location>
</feature>
<dbReference type="GO" id="GO:0046914">
    <property type="term" value="F:transition metal ion binding"/>
    <property type="evidence" value="ECO:0007669"/>
    <property type="project" value="TreeGrafter"/>
</dbReference>
<dbReference type="Pfam" id="PF25975">
    <property type="entry name" value="CzcB_C"/>
    <property type="match status" value="1"/>
</dbReference>
<dbReference type="Pfam" id="PF25917">
    <property type="entry name" value="BSH_RND"/>
    <property type="match status" value="1"/>
</dbReference>
<dbReference type="GO" id="GO:0060003">
    <property type="term" value="P:copper ion export"/>
    <property type="evidence" value="ECO:0007669"/>
    <property type="project" value="TreeGrafter"/>
</dbReference>
<dbReference type="GO" id="GO:0030288">
    <property type="term" value="C:outer membrane-bounded periplasmic space"/>
    <property type="evidence" value="ECO:0007669"/>
    <property type="project" value="TreeGrafter"/>
</dbReference>
<dbReference type="GO" id="GO:0016020">
    <property type="term" value="C:membrane"/>
    <property type="evidence" value="ECO:0007669"/>
    <property type="project" value="InterPro"/>
</dbReference>
<dbReference type="RefSeq" id="WP_127705027.1">
    <property type="nucleotide sequence ID" value="NZ_SACO01000001.1"/>
</dbReference>
<dbReference type="Proteomes" id="UP000282837">
    <property type="component" value="Unassembled WGS sequence"/>
</dbReference>
<evidence type="ECO:0000313" key="7">
    <source>
        <dbReference type="Proteomes" id="UP000282837"/>
    </source>
</evidence>
<dbReference type="InterPro" id="IPR058625">
    <property type="entry name" value="MdtA-like_BSH"/>
</dbReference>
<dbReference type="PANTHER" id="PTHR30097">
    <property type="entry name" value="CATION EFFLUX SYSTEM PROTEIN CUSB"/>
    <property type="match status" value="1"/>
</dbReference>
<keyword evidence="3" id="KW-0732">Signal</keyword>
<dbReference type="InterPro" id="IPR058649">
    <property type="entry name" value="CzcB_C"/>
</dbReference>
<dbReference type="Gene3D" id="2.40.50.100">
    <property type="match status" value="1"/>
</dbReference>
<feature type="chain" id="PRO_5018711591" evidence="3">
    <location>
        <begin position="26"/>
        <end position="374"/>
    </location>
</feature>
<proteinExistence type="inferred from homology"/>